<dbReference type="RefSeq" id="WP_087819884.1">
    <property type="nucleotide sequence ID" value="NZ_FYAH01000001.1"/>
</dbReference>
<evidence type="ECO:0000256" key="1">
    <source>
        <dbReference type="SAM" id="SignalP"/>
    </source>
</evidence>
<feature type="signal peptide" evidence="1">
    <location>
        <begin position="1"/>
        <end position="24"/>
    </location>
</feature>
<dbReference type="AlphaFoldDB" id="A0A1Y6KU28"/>
<organism evidence="2 3">
    <name type="scientific">Photobacterium aquimaris</name>
    <dbReference type="NCBI Taxonomy" id="512643"/>
    <lineage>
        <taxon>Bacteria</taxon>
        <taxon>Pseudomonadati</taxon>
        <taxon>Pseudomonadota</taxon>
        <taxon>Gammaproteobacteria</taxon>
        <taxon>Vibrionales</taxon>
        <taxon>Vibrionaceae</taxon>
        <taxon>Photobacterium</taxon>
    </lineage>
</organism>
<dbReference type="Proteomes" id="UP000196485">
    <property type="component" value="Unassembled WGS sequence"/>
</dbReference>
<keyword evidence="1" id="KW-0732">Signal</keyword>
<reference evidence="3" key="1">
    <citation type="submission" date="2017-06" db="EMBL/GenBank/DDBJ databases">
        <authorList>
            <person name="Rodrigo-Torres L."/>
            <person name="Arahal R. D."/>
            <person name="Lucena T."/>
        </authorList>
    </citation>
    <scope>NUCLEOTIDE SEQUENCE [LARGE SCALE GENOMIC DNA]</scope>
    <source>
        <strain evidence="3">type strain: CECT 9192</strain>
    </source>
</reference>
<protein>
    <submittedName>
        <fullName evidence="2">Uncharacterized protein</fullName>
    </submittedName>
</protein>
<evidence type="ECO:0000313" key="3">
    <source>
        <dbReference type="Proteomes" id="UP000196485"/>
    </source>
</evidence>
<keyword evidence="3" id="KW-1185">Reference proteome</keyword>
<accession>A0A1Y6KU28</accession>
<evidence type="ECO:0000313" key="2">
    <source>
        <dbReference type="EMBL" id="SMY15693.1"/>
    </source>
</evidence>
<feature type="chain" id="PRO_5013277900" evidence="1">
    <location>
        <begin position="25"/>
        <end position="288"/>
    </location>
</feature>
<proteinExistence type="predicted"/>
<sequence>MKNRTVVTLCCCAVLLFSIKGATAANDDITWVSPTVLDLKQVHNLCPLIKKSANTFIKETNDAIKEGLTIVEPSLYQWPLQIDGKPYLAVQYSSSIYCGSRGCSTYLYALNGSECTELDFPHISQQDIGVKGDHLYVQGDRCGIWSLADELYYVINLPNCDDDKEWDLSTVKTFGDYTVAQSYPEESGSYVGKMAYVQVGGTRQTLTFEANEATGWLTYNVDGKVVQLIIDNDFISDSQLDINVMSLIKNAHKMSVVIDNTVYDVSTKGSGATMIYLNEFPRWVERVK</sequence>
<name>A0A1Y6KU28_9GAMM</name>
<gene>
    <name evidence="2" type="ORF">PAQU9191_00916</name>
</gene>
<dbReference type="EMBL" id="FYAH01000001">
    <property type="protein sequence ID" value="SMY15693.1"/>
    <property type="molecule type" value="Genomic_DNA"/>
</dbReference>